<dbReference type="InterPro" id="IPR036866">
    <property type="entry name" value="RibonucZ/Hydroxyglut_hydro"/>
</dbReference>
<evidence type="ECO:0000313" key="6">
    <source>
        <dbReference type="EMBL" id="MCW3162329.1"/>
    </source>
</evidence>
<evidence type="ECO:0000256" key="1">
    <source>
        <dbReference type="ARBA" id="ARBA00007749"/>
    </source>
</evidence>
<keyword evidence="7" id="KW-1185">Reference proteome</keyword>
<proteinExistence type="inferred from homology"/>
<evidence type="ECO:0000256" key="3">
    <source>
        <dbReference type="ARBA" id="ARBA00022801"/>
    </source>
</evidence>
<dbReference type="Gene3D" id="3.60.15.10">
    <property type="entry name" value="Ribonuclease Z/Hydroxyacylglutathione hydrolase-like"/>
    <property type="match status" value="1"/>
</dbReference>
<dbReference type="SMART" id="SM00849">
    <property type="entry name" value="Lactamase_B"/>
    <property type="match status" value="1"/>
</dbReference>
<dbReference type="PANTHER" id="PTHR42978">
    <property type="entry name" value="QUORUM-QUENCHING LACTONASE YTNP-RELATED-RELATED"/>
    <property type="match status" value="1"/>
</dbReference>
<dbReference type="Pfam" id="PF00753">
    <property type="entry name" value="Lactamase_B"/>
    <property type="match status" value="1"/>
</dbReference>
<evidence type="ECO:0000259" key="5">
    <source>
        <dbReference type="SMART" id="SM00849"/>
    </source>
</evidence>
<comment type="similarity">
    <text evidence="1">Belongs to the metallo-beta-lactamase superfamily.</text>
</comment>
<evidence type="ECO:0000313" key="7">
    <source>
        <dbReference type="Proteomes" id="UP001163719"/>
    </source>
</evidence>
<keyword evidence="2" id="KW-0479">Metal-binding</keyword>
<organism evidence="6 7">
    <name type="scientific">Chryseobacterium oryctis</name>
    <dbReference type="NCBI Taxonomy" id="2952618"/>
    <lineage>
        <taxon>Bacteria</taxon>
        <taxon>Pseudomonadati</taxon>
        <taxon>Bacteroidota</taxon>
        <taxon>Flavobacteriia</taxon>
        <taxon>Flavobacteriales</taxon>
        <taxon>Weeksellaceae</taxon>
        <taxon>Chryseobacterium group</taxon>
        <taxon>Chryseobacterium</taxon>
    </lineage>
</organism>
<feature type="domain" description="Metallo-beta-lactamase" evidence="5">
    <location>
        <begin position="36"/>
        <end position="234"/>
    </location>
</feature>
<gene>
    <name evidence="6" type="ORF">OH806_13740</name>
</gene>
<comment type="caution">
    <text evidence="6">The sequence shown here is derived from an EMBL/GenBank/DDBJ whole genome shotgun (WGS) entry which is preliminary data.</text>
</comment>
<dbReference type="RefSeq" id="WP_264744245.1">
    <property type="nucleotide sequence ID" value="NZ_JAPDHV010000006.1"/>
</dbReference>
<protein>
    <submittedName>
        <fullName evidence="6">MBL fold metallo-hydrolase</fullName>
    </submittedName>
</protein>
<keyword evidence="4" id="KW-0862">Zinc</keyword>
<keyword evidence="3" id="KW-0378">Hydrolase</keyword>
<reference evidence="6" key="1">
    <citation type="submission" date="2022-10" db="EMBL/GenBank/DDBJ databases">
        <title>Chryseobacterium babae sp. nov. isolated from the gut of the beetle Oryctes rhinoceros, and Chryseobacterium kimseyorum sp. nov., isolated from a stick insect rearing cage.</title>
        <authorList>
            <person name="Shelomi M."/>
            <person name="Han C.-J."/>
            <person name="Chen W.-M."/>
            <person name="Chen H.-K."/>
            <person name="Liaw S.-J."/>
            <person name="Muhle E."/>
            <person name="Clermont D."/>
        </authorList>
    </citation>
    <scope>NUCLEOTIDE SEQUENCE</scope>
    <source>
        <strain evidence="6">WLa1L2M3</strain>
    </source>
</reference>
<accession>A0ABT3HRG0</accession>
<dbReference type="InterPro" id="IPR001279">
    <property type="entry name" value="Metallo-B-lactamas"/>
</dbReference>
<sequence>MKIIPLKEGNFSVTKTKNFSLLTEENFNNPKDIKMSVQPFLIVTNTEHIILDAGVGWKNNKGELIIFEILKKENINPEKITKVLLSHLHKDHIEGVIKPSENGFESRFSNAKIYIQKRELDYAKENQQNPSFDFNTLEKLIQLPNIIWMNEDKGQINNEISFEVVGGHTPFMQVFWIQENGETAFYGADNLPQESYLKYHVSYKSDFDGRKAMELRQKWQKEAKENHWKILLYHDLDKAILQL</sequence>
<dbReference type="SUPFAM" id="SSF56281">
    <property type="entry name" value="Metallo-hydrolase/oxidoreductase"/>
    <property type="match status" value="1"/>
</dbReference>
<dbReference type="Proteomes" id="UP001163719">
    <property type="component" value="Unassembled WGS sequence"/>
</dbReference>
<dbReference type="EMBL" id="JAPDHV010000006">
    <property type="protein sequence ID" value="MCW3162329.1"/>
    <property type="molecule type" value="Genomic_DNA"/>
</dbReference>
<dbReference type="InterPro" id="IPR051013">
    <property type="entry name" value="MBL_superfamily_lactonases"/>
</dbReference>
<evidence type="ECO:0000256" key="2">
    <source>
        <dbReference type="ARBA" id="ARBA00022723"/>
    </source>
</evidence>
<evidence type="ECO:0000256" key="4">
    <source>
        <dbReference type="ARBA" id="ARBA00022833"/>
    </source>
</evidence>
<name>A0ABT3HRG0_9FLAO</name>